<evidence type="ECO:0000313" key="2">
    <source>
        <dbReference type="EMBL" id="OUD10206.1"/>
    </source>
</evidence>
<evidence type="ECO:0000256" key="1">
    <source>
        <dbReference type="SAM" id="Phobius"/>
    </source>
</evidence>
<dbReference type="AlphaFoldDB" id="A0A251X0U4"/>
<name>A0A251X0U4_9RHOB</name>
<proteinExistence type="predicted"/>
<dbReference type="OrthoDB" id="7743770at2"/>
<sequence length="129" mass="14170">MTLPGLMTPTVLYAAVALLGAFVIAFYTLRVRKAKAAACSPTENVDLIAQIDERLSGVANRIEAHQADLIHRVHDDIRNLQSDMDWLAGERMIEEAIAMARTGQSASHISTELGLSVEDAETIARFRKH</sequence>
<keyword evidence="3" id="KW-1185">Reference proteome</keyword>
<comment type="caution">
    <text evidence="2">The sequence shown here is derived from an EMBL/GenBank/DDBJ whole genome shotgun (WGS) entry which is preliminary data.</text>
</comment>
<protein>
    <recommendedName>
        <fullName evidence="4">DUF2802 domain-containing protein</fullName>
    </recommendedName>
</protein>
<evidence type="ECO:0000313" key="3">
    <source>
        <dbReference type="Proteomes" id="UP000194664"/>
    </source>
</evidence>
<dbReference type="EMBL" id="MSPP01000001">
    <property type="protein sequence ID" value="OUD10206.1"/>
    <property type="molecule type" value="Genomic_DNA"/>
</dbReference>
<keyword evidence="1" id="KW-1133">Transmembrane helix</keyword>
<dbReference type="RefSeq" id="WP_086449855.1">
    <property type="nucleotide sequence ID" value="NZ_MSPP01000001.1"/>
</dbReference>
<dbReference type="Proteomes" id="UP000194664">
    <property type="component" value="Unassembled WGS sequence"/>
</dbReference>
<accession>A0A251X0U4</accession>
<feature type="transmembrane region" description="Helical" evidence="1">
    <location>
        <begin position="12"/>
        <end position="29"/>
    </location>
</feature>
<organism evidence="2 3">
    <name type="scientific">Marivivens niveibacter</name>
    <dbReference type="NCBI Taxonomy" id="1930667"/>
    <lineage>
        <taxon>Bacteria</taxon>
        <taxon>Pseudomonadati</taxon>
        <taxon>Pseudomonadota</taxon>
        <taxon>Alphaproteobacteria</taxon>
        <taxon>Rhodobacterales</taxon>
        <taxon>Paracoccaceae</taxon>
        <taxon>Marivivens group</taxon>
        <taxon>Marivivens</taxon>
    </lineage>
</organism>
<keyword evidence="1" id="KW-0812">Transmembrane</keyword>
<gene>
    <name evidence="2" type="ORF">BVC71_01435</name>
</gene>
<reference evidence="2 3" key="1">
    <citation type="submission" date="2016-12" db="EMBL/GenBank/DDBJ databases">
        <title>The draft genome sequence of HSLHS2.</title>
        <authorList>
            <person name="Hu D."/>
            <person name="Wang L."/>
            <person name="Shao Z."/>
        </authorList>
    </citation>
    <scope>NUCLEOTIDE SEQUENCE [LARGE SCALE GENOMIC DNA]</scope>
    <source>
        <strain evidence="2">MCCC 1A06712</strain>
    </source>
</reference>
<evidence type="ECO:0008006" key="4">
    <source>
        <dbReference type="Google" id="ProtNLM"/>
    </source>
</evidence>
<keyword evidence="1" id="KW-0472">Membrane</keyword>